<evidence type="ECO:0000313" key="4">
    <source>
        <dbReference type="EMBL" id="CAF4075515.1"/>
    </source>
</evidence>
<dbReference type="PANTHER" id="PTHR37984:SF5">
    <property type="entry name" value="PROTEIN NYNRIN-LIKE"/>
    <property type="match status" value="1"/>
</dbReference>
<dbReference type="EMBL" id="CAJNRG010002546">
    <property type="protein sequence ID" value="CAF2048443.1"/>
    <property type="molecule type" value="Genomic_DNA"/>
</dbReference>
<dbReference type="InterPro" id="IPR012337">
    <property type="entry name" value="RNaseH-like_sf"/>
</dbReference>
<dbReference type="EMBL" id="CAJNRF010012835">
    <property type="protein sequence ID" value="CAF2144893.1"/>
    <property type="molecule type" value="Genomic_DNA"/>
</dbReference>
<comment type="caution">
    <text evidence="3">The sequence shown here is derived from an EMBL/GenBank/DDBJ whole genome shotgun (WGS) entry which is preliminary data.</text>
</comment>
<proteinExistence type="predicted"/>
<dbReference type="Pfam" id="PF00665">
    <property type="entry name" value="rve"/>
    <property type="match status" value="1"/>
</dbReference>
<gene>
    <name evidence="6" type="ORF">BYL167_LOCUS19939</name>
    <name evidence="5" type="ORF">GIL414_LOCUS15924</name>
    <name evidence="4" type="ORF">SMN809_LOCUS15998</name>
    <name evidence="3" type="ORF">WKI299_LOCUS29075</name>
    <name evidence="2" type="ORF">XDN619_LOCUS8049</name>
</gene>
<dbReference type="GO" id="GO:0015074">
    <property type="term" value="P:DNA integration"/>
    <property type="evidence" value="ECO:0007669"/>
    <property type="project" value="InterPro"/>
</dbReference>
<dbReference type="GO" id="GO:0003676">
    <property type="term" value="F:nucleic acid binding"/>
    <property type="evidence" value="ECO:0007669"/>
    <property type="project" value="InterPro"/>
</dbReference>
<dbReference type="PROSITE" id="PS50994">
    <property type="entry name" value="INTEGRASE"/>
    <property type="match status" value="1"/>
</dbReference>
<evidence type="ECO:0000313" key="7">
    <source>
        <dbReference type="Proteomes" id="UP000663856"/>
    </source>
</evidence>
<dbReference type="PANTHER" id="PTHR37984">
    <property type="entry name" value="PROTEIN CBG26694"/>
    <property type="match status" value="1"/>
</dbReference>
<feature type="domain" description="Integrase catalytic" evidence="1">
    <location>
        <begin position="19"/>
        <end position="97"/>
    </location>
</feature>
<dbReference type="InterPro" id="IPR036397">
    <property type="entry name" value="RNaseH_sf"/>
</dbReference>
<dbReference type="InterPro" id="IPR001584">
    <property type="entry name" value="Integrase_cat-core"/>
</dbReference>
<evidence type="ECO:0000313" key="6">
    <source>
        <dbReference type="EMBL" id="CAF4118133.1"/>
    </source>
</evidence>
<dbReference type="Gene3D" id="3.30.420.10">
    <property type="entry name" value="Ribonuclease H-like superfamily/Ribonuclease H"/>
    <property type="match status" value="1"/>
</dbReference>
<evidence type="ECO:0000259" key="1">
    <source>
        <dbReference type="PROSITE" id="PS50994"/>
    </source>
</evidence>
<evidence type="ECO:0000313" key="5">
    <source>
        <dbReference type="EMBL" id="CAF4078474.1"/>
    </source>
</evidence>
<organism evidence="3 7">
    <name type="scientific">Rotaria magnacalcarata</name>
    <dbReference type="NCBI Taxonomy" id="392030"/>
    <lineage>
        <taxon>Eukaryota</taxon>
        <taxon>Metazoa</taxon>
        <taxon>Spiralia</taxon>
        <taxon>Gnathifera</taxon>
        <taxon>Rotifera</taxon>
        <taxon>Eurotatoria</taxon>
        <taxon>Bdelloidea</taxon>
        <taxon>Philodinida</taxon>
        <taxon>Philodinidae</taxon>
        <taxon>Rotaria</taxon>
    </lineage>
</organism>
<name>A0A816XFR3_9BILA</name>
<reference evidence="3" key="1">
    <citation type="submission" date="2021-02" db="EMBL/GenBank/DDBJ databases">
        <authorList>
            <person name="Nowell W R."/>
        </authorList>
    </citation>
    <scope>NUCLEOTIDE SEQUENCE</scope>
</reference>
<dbReference type="AlphaFoldDB" id="A0A816XFR3"/>
<evidence type="ECO:0000313" key="3">
    <source>
        <dbReference type="EMBL" id="CAF2144893.1"/>
    </source>
</evidence>
<dbReference type="EMBL" id="CAJOBI010007028">
    <property type="protein sequence ID" value="CAF4075515.1"/>
    <property type="molecule type" value="Genomic_DNA"/>
</dbReference>
<dbReference type="InterPro" id="IPR050951">
    <property type="entry name" value="Retrovirus_Pol_polyprotein"/>
</dbReference>
<dbReference type="EMBL" id="CAJOBH010008608">
    <property type="protein sequence ID" value="CAF4118133.1"/>
    <property type="molecule type" value="Genomic_DNA"/>
</dbReference>
<dbReference type="Proteomes" id="UP000663856">
    <property type="component" value="Unassembled WGS sequence"/>
</dbReference>
<dbReference type="Proteomes" id="UP000681720">
    <property type="component" value="Unassembled WGS sequence"/>
</dbReference>
<dbReference type="Proteomes" id="UP000681967">
    <property type="component" value="Unassembled WGS sequence"/>
</dbReference>
<dbReference type="Proteomes" id="UP000676336">
    <property type="component" value="Unassembled WGS sequence"/>
</dbReference>
<dbReference type="Proteomes" id="UP000663887">
    <property type="component" value="Unassembled WGS sequence"/>
</dbReference>
<protein>
    <recommendedName>
        <fullName evidence="1">Integrase catalytic domain-containing protein</fullName>
    </recommendedName>
</protein>
<sequence>MGARQLQDRVINMLHCGHIVDAKSKFPIVVDMKNNTSAKYVCDALEQIIDWFGSPQTLASDNGPPFNSYEMKKFYGKYAIKHITAPPCHPASNGLVE</sequence>
<accession>A0A816XFR3</accession>
<evidence type="ECO:0000313" key="2">
    <source>
        <dbReference type="EMBL" id="CAF2048443.1"/>
    </source>
</evidence>
<dbReference type="EMBL" id="CAJOBJ010007130">
    <property type="protein sequence ID" value="CAF4078474.1"/>
    <property type="molecule type" value="Genomic_DNA"/>
</dbReference>
<dbReference type="SUPFAM" id="SSF53098">
    <property type="entry name" value="Ribonuclease H-like"/>
    <property type="match status" value="1"/>
</dbReference>